<evidence type="ECO:0000256" key="4">
    <source>
        <dbReference type="SAM" id="MobiDB-lite"/>
    </source>
</evidence>
<evidence type="ECO:0000256" key="2">
    <source>
        <dbReference type="ARBA" id="ARBA00022737"/>
    </source>
</evidence>
<dbReference type="Gene3D" id="2.130.10.10">
    <property type="entry name" value="YVTN repeat-like/Quinoprotein amine dehydrogenase"/>
    <property type="match status" value="2"/>
</dbReference>
<sequence length="457" mass="48860">MSSPSSLPTRAEELSVDSAANGNEEISTALFRPDEGWKEKLAAAGRRAYPRAVVGGDAELEALAWDLDDDEAWPKDPQKATDPATRGTAGDSPRFKPGRVLRSHLDAVRVVKVIAAPAAAEGDHAVEAVSGSDDCTVKIWHDLIGENKYAAALLYRYIGSRPITALGVTESDATGSKVIVSGSLDSTVCIWRYPTAERSTYDPVDELVLLGTIETHGDAVWGIEPLRNDRFACITADGSVQIWEWPTCTLVRSWQYRASNPNLRGSVSKKPPSVQIPTAMALFDAQDGTEQLVVAFQNGDINLYDPKVSERELRTLVSCESADGTPERQINSLAVDLANLRLLVGSEDRSISVFSLTDGSRLCSFTAHLDGVTSLASLSSDILVSASHDTSIRIWSLTDGGISEATDAASARCIQDLQAHQTKGAEGVLVVAMSAGHLQPVLVSAGADGTLRVWCSE</sequence>
<gene>
    <name evidence="5" type="ORF">BMF94_3983</name>
</gene>
<organism evidence="5 6">
    <name type="scientific">Rhodotorula taiwanensis</name>
    <dbReference type="NCBI Taxonomy" id="741276"/>
    <lineage>
        <taxon>Eukaryota</taxon>
        <taxon>Fungi</taxon>
        <taxon>Dikarya</taxon>
        <taxon>Basidiomycota</taxon>
        <taxon>Pucciniomycotina</taxon>
        <taxon>Microbotryomycetes</taxon>
        <taxon>Sporidiobolales</taxon>
        <taxon>Sporidiobolaceae</taxon>
        <taxon>Rhodotorula</taxon>
    </lineage>
</organism>
<dbReference type="AlphaFoldDB" id="A0A2S5B8B0"/>
<dbReference type="OrthoDB" id="727118at2759"/>
<dbReference type="InterPro" id="IPR020472">
    <property type="entry name" value="WD40_PAC1"/>
</dbReference>
<protein>
    <submittedName>
        <fullName evidence="5">Uncharacterized protein</fullName>
    </submittedName>
</protein>
<feature type="region of interest" description="Disordered" evidence="4">
    <location>
        <begin position="1"/>
        <end position="32"/>
    </location>
</feature>
<dbReference type="EMBL" id="PJQD01000043">
    <property type="protein sequence ID" value="POY72997.1"/>
    <property type="molecule type" value="Genomic_DNA"/>
</dbReference>
<dbReference type="Proteomes" id="UP000237144">
    <property type="component" value="Unassembled WGS sequence"/>
</dbReference>
<evidence type="ECO:0000313" key="6">
    <source>
        <dbReference type="Proteomes" id="UP000237144"/>
    </source>
</evidence>
<dbReference type="InterPro" id="IPR001680">
    <property type="entry name" value="WD40_rpt"/>
</dbReference>
<accession>A0A2S5B8B0</accession>
<dbReference type="PROSITE" id="PS50294">
    <property type="entry name" value="WD_REPEATS_REGION"/>
    <property type="match status" value="1"/>
</dbReference>
<dbReference type="Pfam" id="PF00400">
    <property type="entry name" value="WD40"/>
    <property type="match status" value="4"/>
</dbReference>
<dbReference type="InterPro" id="IPR015943">
    <property type="entry name" value="WD40/YVTN_repeat-like_dom_sf"/>
</dbReference>
<keyword evidence="1 3" id="KW-0853">WD repeat</keyword>
<dbReference type="PRINTS" id="PR00320">
    <property type="entry name" value="GPROTEINBRPT"/>
</dbReference>
<evidence type="ECO:0000256" key="1">
    <source>
        <dbReference type="ARBA" id="ARBA00022574"/>
    </source>
</evidence>
<dbReference type="STRING" id="741276.A0A2S5B8B0"/>
<dbReference type="SUPFAM" id="SSF50978">
    <property type="entry name" value="WD40 repeat-like"/>
    <property type="match status" value="1"/>
</dbReference>
<feature type="repeat" description="WD" evidence="3">
    <location>
        <begin position="365"/>
        <end position="405"/>
    </location>
</feature>
<dbReference type="PANTHER" id="PTHR15653">
    <property type="entry name" value="STRIATIN"/>
    <property type="match status" value="1"/>
</dbReference>
<dbReference type="PANTHER" id="PTHR15653:SF0">
    <property type="entry name" value="CONNECTOR OF KINASE TO AP-1, ISOFORM E"/>
    <property type="match status" value="1"/>
</dbReference>
<keyword evidence="2" id="KW-0677">Repeat</keyword>
<feature type="region of interest" description="Disordered" evidence="4">
    <location>
        <begin position="69"/>
        <end position="97"/>
    </location>
</feature>
<evidence type="ECO:0000256" key="3">
    <source>
        <dbReference type="PROSITE-ProRule" id="PRU00221"/>
    </source>
</evidence>
<proteinExistence type="predicted"/>
<feature type="repeat" description="WD" evidence="3">
    <location>
        <begin position="442"/>
        <end position="457"/>
    </location>
</feature>
<reference evidence="5 6" key="1">
    <citation type="journal article" date="2018" name="Front. Microbiol.">
        <title>Prospects for Fungal Bioremediation of Acidic Radioactive Waste Sites: Characterization and Genome Sequence of Rhodotorula taiwanensis MD1149.</title>
        <authorList>
            <person name="Tkavc R."/>
            <person name="Matrosova V.Y."/>
            <person name="Grichenko O.E."/>
            <person name="Gostincar C."/>
            <person name="Volpe R.P."/>
            <person name="Klimenkova P."/>
            <person name="Gaidamakova E.K."/>
            <person name="Zhou C.E."/>
            <person name="Stewart B.J."/>
            <person name="Lyman M.G."/>
            <person name="Malfatti S.A."/>
            <person name="Rubinfeld B."/>
            <person name="Courtot M."/>
            <person name="Singh J."/>
            <person name="Dalgard C.L."/>
            <person name="Hamilton T."/>
            <person name="Frey K.G."/>
            <person name="Gunde-Cimerman N."/>
            <person name="Dugan L."/>
            <person name="Daly M.J."/>
        </authorList>
    </citation>
    <scope>NUCLEOTIDE SEQUENCE [LARGE SCALE GENOMIC DNA]</scope>
    <source>
        <strain evidence="5 6">MD1149</strain>
    </source>
</reference>
<evidence type="ECO:0000313" key="5">
    <source>
        <dbReference type="EMBL" id="POY72997.1"/>
    </source>
</evidence>
<keyword evidence="6" id="KW-1185">Reference proteome</keyword>
<dbReference type="InterPro" id="IPR036322">
    <property type="entry name" value="WD40_repeat_dom_sf"/>
</dbReference>
<name>A0A2S5B8B0_9BASI</name>
<dbReference type="Pfam" id="PF25499">
    <property type="entry name" value="Beta-prop_pof12"/>
    <property type="match status" value="1"/>
</dbReference>
<comment type="caution">
    <text evidence="5">The sequence shown here is derived from an EMBL/GenBank/DDBJ whole genome shotgun (WGS) entry which is preliminary data.</text>
</comment>
<dbReference type="InterPro" id="IPR051488">
    <property type="entry name" value="WD_repeat_striatin"/>
</dbReference>
<dbReference type="PROSITE" id="PS50082">
    <property type="entry name" value="WD_REPEATS_2"/>
    <property type="match status" value="2"/>
</dbReference>
<dbReference type="SMART" id="SM00320">
    <property type="entry name" value="WD40"/>
    <property type="match status" value="6"/>
</dbReference>